<name>A0A7G8BE60_9BACT</name>
<dbReference type="GO" id="GO:0016787">
    <property type="term" value="F:hydrolase activity"/>
    <property type="evidence" value="ECO:0007669"/>
    <property type="project" value="UniProtKB-KW"/>
</dbReference>
<dbReference type="RefSeq" id="WP_186740977.1">
    <property type="nucleotide sequence ID" value="NZ_CP060394.1"/>
</dbReference>
<evidence type="ECO:0000256" key="6">
    <source>
        <dbReference type="PIRNR" id="PIRNR018267"/>
    </source>
</evidence>
<gene>
    <name evidence="8" type="primary">vsr</name>
    <name evidence="8" type="ORF">H7849_17135</name>
</gene>
<dbReference type="EMBL" id="CP060394">
    <property type="protein sequence ID" value="QNI30830.1"/>
    <property type="molecule type" value="Genomic_DNA"/>
</dbReference>
<dbReference type="AlphaFoldDB" id="A0A7G8BE60"/>
<dbReference type="KEGG" id="adin:H7849_17135"/>
<dbReference type="SUPFAM" id="SSF52980">
    <property type="entry name" value="Restriction endonuclease-like"/>
    <property type="match status" value="1"/>
</dbReference>
<evidence type="ECO:0000256" key="2">
    <source>
        <dbReference type="ARBA" id="ARBA00022759"/>
    </source>
</evidence>
<dbReference type="InterPro" id="IPR011335">
    <property type="entry name" value="Restrct_endonuc-II-like"/>
</dbReference>
<keyword evidence="3 6" id="KW-0227">DNA damage</keyword>
<dbReference type="NCBIfam" id="TIGR00632">
    <property type="entry name" value="vsr"/>
    <property type="match status" value="1"/>
</dbReference>
<keyword evidence="2 6" id="KW-0255">Endonuclease</keyword>
<dbReference type="Gene3D" id="3.40.960.10">
    <property type="entry name" value="VSR Endonuclease"/>
    <property type="match status" value="1"/>
</dbReference>
<keyword evidence="1 6" id="KW-0540">Nuclease</keyword>
<dbReference type="CDD" id="cd00221">
    <property type="entry name" value="Vsr"/>
    <property type="match status" value="1"/>
</dbReference>
<protein>
    <recommendedName>
        <fullName evidence="6">Very short patch repair endonuclease</fullName>
        <ecNumber evidence="6">3.1.-.-</ecNumber>
    </recommendedName>
</protein>
<comment type="function">
    <text evidence="6">May nick specific sequences that contain T:G mispairs resulting from m5C-deamination.</text>
</comment>
<evidence type="ECO:0000256" key="7">
    <source>
        <dbReference type="SAM" id="MobiDB-lite"/>
    </source>
</evidence>
<organism evidence="8 9">
    <name type="scientific">Alloacidobacterium dinghuense</name>
    <dbReference type="NCBI Taxonomy" id="2763107"/>
    <lineage>
        <taxon>Bacteria</taxon>
        <taxon>Pseudomonadati</taxon>
        <taxon>Acidobacteriota</taxon>
        <taxon>Terriglobia</taxon>
        <taxon>Terriglobales</taxon>
        <taxon>Acidobacteriaceae</taxon>
        <taxon>Alloacidobacterium</taxon>
    </lineage>
</organism>
<evidence type="ECO:0000313" key="9">
    <source>
        <dbReference type="Proteomes" id="UP000515312"/>
    </source>
</evidence>
<keyword evidence="5 6" id="KW-0234">DNA repair</keyword>
<feature type="region of interest" description="Disordered" evidence="7">
    <location>
        <begin position="1"/>
        <end position="20"/>
    </location>
</feature>
<feature type="compositionally biased region" description="Basic and acidic residues" evidence="7">
    <location>
        <begin position="1"/>
        <end position="10"/>
    </location>
</feature>
<keyword evidence="9" id="KW-1185">Reference proteome</keyword>
<keyword evidence="4 6" id="KW-0378">Hydrolase</keyword>
<dbReference type="REBASE" id="440975">
    <property type="entry name" value="V.Asp4Y35ORF17130P"/>
</dbReference>
<comment type="similarity">
    <text evidence="6">Belongs to the vsr family.</text>
</comment>
<dbReference type="InterPro" id="IPR004603">
    <property type="entry name" value="DNA_mismatch_endonuc_vsr"/>
</dbReference>
<dbReference type="GO" id="GO:0006298">
    <property type="term" value="P:mismatch repair"/>
    <property type="evidence" value="ECO:0007669"/>
    <property type="project" value="UniProtKB-UniRule"/>
</dbReference>
<accession>A0A7G8BE60</accession>
<dbReference type="EC" id="3.1.-.-" evidence="6"/>
<reference evidence="8 9" key="1">
    <citation type="submission" date="2020-08" db="EMBL/GenBank/DDBJ databases">
        <title>Edaphobacter telluris sp. nov. and Acidobacterium dinghuensis sp. nov., two acidobacteria isolated from forest soil.</title>
        <authorList>
            <person name="Fu J."/>
            <person name="Qiu L."/>
        </authorList>
    </citation>
    <scope>NUCLEOTIDE SEQUENCE [LARGE SCALE GENOMIC DNA]</scope>
    <source>
        <strain evidence="8">4Y35</strain>
    </source>
</reference>
<sequence>MDRLSAERRSANMRQIRSKDTSPEVALRRLLYGMGYRYRLHRKDLPGTPDIAFPSRRKVIFVHGCFWHQHAACREGKMPASKQSYWGPKLQSNVERDRKHQAELTRLGWETLVVWECQLKDSGAVVDQVKRFLGKTEAGSKK</sequence>
<evidence type="ECO:0000256" key="3">
    <source>
        <dbReference type="ARBA" id="ARBA00022763"/>
    </source>
</evidence>
<evidence type="ECO:0000256" key="1">
    <source>
        <dbReference type="ARBA" id="ARBA00022722"/>
    </source>
</evidence>
<proteinExistence type="inferred from homology"/>
<dbReference type="GO" id="GO:0004519">
    <property type="term" value="F:endonuclease activity"/>
    <property type="evidence" value="ECO:0007669"/>
    <property type="project" value="UniProtKB-KW"/>
</dbReference>
<evidence type="ECO:0000313" key="8">
    <source>
        <dbReference type="EMBL" id="QNI30830.1"/>
    </source>
</evidence>
<evidence type="ECO:0000256" key="5">
    <source>
        <dbReference type="ARBA" id="ARBA00023204"/>
    </source>
</evidence>
<dbReference type="PIRSF" id="PIRSF018267">
    <property type="entry name" value="VSR_endonuc"/>
    <property type="match status" value="1"/>
</dbReference>
<dbReference type="Proteomes" id="UP000515312">
    <property type="component" value="Chromosome"/>
</dbReference>
<evidence type="ECO:0000256" key="4">
    <source>
        <dbReference type="ARBA" id="ARBA00022801"/>
    </source>
</evidence>
<dbReference type="Pfam" id="PF03852">
    <property type="entry name" value="Vsr"/>
    <property type="match status" value="1"/>
</dbReference>